<dbReference type="GO" id="GO:0005524">
    <property type="term" value="F:ATP binding"/>
    <property type="evidence" value="ECO:0007669"/>
    <property type="project" value="UniProtKB-KW"/>
</dbReference>
<feature type="region of interest" description="Disordered" evidence="11">
    <location>
        <begin position="154"/>
        <end position="191"/>
    </location>
</feature>
<evidence type="ECO:0000256" key="6">
    <source>
        <dbReference type="ARBA" id="ARBA00022741"/>
    </source>
</evidence>
<dbReference type="Pfam" id="PF00664">
    <property type="entry name" value="ABC_membrane"/>
    <property type="match status" value="2"/>
</dbReference>
<comment type="subcellular location">
    <subcellularLocation>
        <location evidence="1">Membrane</location>
        <topology evidence="1">Multi-pass membrane protein</topology>
    </subcellularLocation>
</comment>
<name>A0A2J6SDR7_HYAVF</name>
<feature type="compositionally biased region" description="Polar residues" evidence="11">
    <location>
        <begin position="171"/>
        <end position="181"/>
    </location>
</feature>
<evidence type="ECO:0000313" key="15">
    <source>
        <dbReference type="EMBL" id="PMD48915.1"/>
    </source>
</evidence>
<evidence type="ECO:0000256" key="2">
    <source>
        <dbReference type="ARBA" id="ARBA00009726"/>
    </source>
</evidence>
<dbReference type="FunFam" id="3.40.50.300:FF:003838">
    <property type="entry name" value="ATP-dependent bile acid permease, putative"/>
    <property type="match status" value="1"/>
</dbReference>
<feature type="domain" description="ABC transmembrane type-1" evidence="14">
    <location>
        <begin position="197"/>
        <end position="381"/>
    </location>
</feature>
<feature type="transmembrane region" description="Helical" evidence="12">
    <location>
        <begin position="352"/>
        <end position="377"/>
    </location>
</feature>
<feature type="transmembrane region" description="Helical" evidence="12">
    <location>
        <begin position="322"/>
        <end position="346"/>
    </location>
</feature>
<keyword evidence="5" id="KW-0677">Repeat</keyword>
<evidence type="ECO:0000256" key="5">
    <source>
        <dbReference type="ARBA" id="ARBA00022737"/>
    </source>
</evidence>
<dbReference type="PANTHER" id="PTHR24223:SF456">
    <property type="entry name" value="MULTIDRUG RESISTANCE-ASSOCIATED PROTEIN LETHAL(2)03659"/>
    <property type="match status" value="1"/>
</dbReference>
<dbReference type="Pfam" id="PF00005">
    <property type="entry name" value="ABC_tran"/>
    <property type="match status" value="2"/>
</dbReference>
<dbReference type="SMART" id="SM00382">
    <property type="entry name" value="AAA"/>
    <property type="match status" value="2"/>
</dbReference>
<sequence length="1256" mass="138998">MTFSWSSDLLDRAATKIINVGDLPAMTAFVRSAESIIRFRSTSLKPTVALWKVILWNFRFRFLRQWILVTVLAIIDALPQYAILRLLQYLEARQNFDTIDPKAWLWVGVLLVSTLTFTLVNNRITWFMISELSIPARSILTTLLFEKMMKVKDCKDPPKSEKRRADEAPKSNGSNQANKANPNADGPKKASRQTKHQLVNMFAVDANLVAVFCANSQFYVNYGAKVIVSTTFLWLLIGWKSLFAGLVAIVILIGNSFLAKKYQRNQKALVKSRDTKTAVVTEALHGVRQIKFSAAEAQWMEKINEAREVELGRLWQTMRSNILITLASNIAPILLVAFVLATYAYIHGDLLPSIAFTALGVFGQLEAVLVMTLNLLVMGLNAKISCDRIDSFLQSEERVENTQPGDSIVFENASVSFPSDSKETLHERFILRDVSLQFPKHALSVISGPTGSGKSLLLAAILGEVELLAGNIRVPRPPTITERFDAKATAANWILPSAIAFVSQTPWIENTTIKANVLFGLPCDAVRYEKVLNACSLTKDLEMFEDGDLTEVGAQGISLSGGQKWRLTLARAFYSRAGILILDDVFSVIDAHVGREIYDNALMGELSEGRTRILVTHHVSLCLPRTKYAVSLSSQGTIKHAGLVEELKKTGSFEDMLMAEQEENTNEATKNGESSGTAAKGKASGSATKHVESKYPKLPPKKLVKDEHRESGSVKRSVYSDYLKATGGVPFWTLVILFYVIAQGLTLGRSWWIRIWTASYLLDKSHMARRFHTYTDQRQLFAPLINSTATLSLRSSPRGLGFYLGVYVLISLVSIIFTTGRFFLVFRGSLRASRKVFREMTYRVLHTPLRWLDTEPTGRILNRFTADFQLMDSQLSSDFAQNCASLVQVLGIMVAAFFVSPYFIFPALALLVACVHIARRYIRGARAFKRLESAQKSPIVLHFSSSLQGLSTIHGFSNAQVFVTRMHNLIDSSASTTWHNGICTMWLGFRMGIVGSIFSSVIALFTISIPGVDAGLAGFALTFSLEFRSAFLNTVRQLANTELDMNAAERIFEYTKLETEDLRGGTNNLRASWPEEGKLEVKKLEVGYANDLPAILKGVTFSVEGNQRVGVVGRTGAGKSTLSLALFRFLKARKGSIVIDGIDISTIKLHDLRTRLAIIPQDPVLFSGSIRSNLDPFNNFSDVQLKEVLERVQLITSTSTDNTLVSEPVQPAAEASSIVVSSITAAETGPKENANIFLDSNSAISQSGSNISQGQR</sequence>
<evidence type="ECO:0000256" key="11">
    <source>
        <dbReference type="SAM" id="MobiDB-lite"/>
    </source>
</evidence>
<feature type="domain" description="ABC transmembrane type-1" evidence="14">
    <location>
        <begin position="734"/>
        <end position="1043"/>
    </location>
</feature>
<dbReference type="Gene3D" id="3.40.50.300">
    <property type="entry name" value="P-loop containing nucleotide triphosphate hydrolases"/>
    <property type="match status" value="2"/>
</dbReference>
<dbReference type="InterPro" id="IPR003593">
    <property type="entry name" value="AAA+_ATPase"/>
</dbReference>
<dbReference type="CDD" id="cd18596">
    <property type="entry name" value="ABC_6TM_VMR1_D1_like"/>
    <property type="match status" value="1"/>
</dbReference>
<feature type="domain" description="ABC transporter" evidence="13">
    <location>
        <begin position="408"/>
        <end position="659"/>
    </location>
</feature>
<dbReference type="GO" id="GO:0005737">
    <property type="term" value="C:cytoplasm"/>
    <property type="evidence" value="ECO:0007669"/>
    <property type="project" value="UniProtKB-ARBA"/>
</dbReference>
<evidence type="ECO:0000256" key="1">
    <source>
        <dbReference type="ARBA" id="ARBA00004141"/>
    </source>
</evidence>
<feature type="transmembrane region" description="Helical" evidence="12">
    <location>
        <begin position="722"/>
        <end position="742"/>
    </location>
</feature>
<keyword evidence="7" id="KW-0067">ATP-binding</keyword>
<evidence type="ECO:0000256" key="12">
    <source>
        <dbReference type="SAM" id="Phobius"/>
    </source>
</evidence>
<dbReference type="EMBL" id="KZ613937">
    <property type="protein sequence ID" value="PMD48915.1"/>
    <property type="molecule type" value="Genomic_DNA"/>
</dbReference>
<feature type="transmembrane region" description="Helical" evidence="12">
    <location>
        <begin position="66"/>
        <end position="83"/>
    </location>
</feature>
<evidence type="ECO:0000256" key="4">
    <source>
        <dbReference type="ARBA" id="ARBA00022692"/>
    </source>
</evidence>
<evidence type="ECO:0000256" key="7">
    <source>
        <dbReference type="ARBA" id="ARBA00022840"/>
    </source>
</evidence>
<organism evidence="15 16">
    <name type="scientific">Hyaloscypha variabilis (strain UAMH 11265 / GT02V1 / F)</name>
    <name type="common">Meliniomyces variabilis</name>
    <dbReference type="NCBI Taxonomy" id="1149755"/>
    <lineage>
        <taxon>Eukaryota</taxon>
        <taxon>Fungi</taxon>
        <taxon>Dikarya</taxon>
        <taxon>Ascomycota</taxon>
        <taxon>Pezizomycotina</taxon>
        <taxon>Leotiomycetes</taxon>
        <taxon>Helotiales</taxon>
        <taxon>Hyaloscyphaceae</taxon>
        <taxon>Hyaloscypha</taxon>
        <taxon>Hyaloscypha variabilis</taxon>
    </lineage>
</organism>
<dbReference type="STRING" id="1149755.A0A2J6SDR7"/>
<dbReference type="FunFam" id="1.20.1560.10:FF:000013">
    <property type="entry name" value="ABC transporter C family member 2"/>
    <property type="match status" value="1"/>
</dbReference>
<evidence type="ECO:0000256" key="8">
    <source>
        <dbReference type="ARBA" id="ARBA00022989"/>
    </source>
</evidence>
<keyword evidence="6" id="KW-0547">Nucleotide-binding</keyword>
<comment type="similarity">
    <text evidence="2">Belongs to the ABC transporter superfamily. ABCC family. Conjugate transporter (TC 3.A.1.208) subfamily.</text>
</comment>
<feature type="transmembrane region" description="Helical" evidence="12">
    <location>
        <begin position="198"/>
        <end position="220"/>
    </location>
</feature>
<evidence type="ECO:0000259" key="13">
    <source>
        <dbReference type="PROSITE" id="PS50893"/>
    </source>
</evidence>
<feature type="transmembrane region" description="Helical" evidence="12">
    <location>
        <begin position="904"/>
        <end position="922"/>
    </location>
</feature>
<evidence type="ECO:0000313" key="16">
    <source>
        <dbReference type="Proteomes" id="UP000235786"/>
    </source>
</evidence>
<dbReference type="InterPro" id="IPR050173">
    <property type="entry name" value="ABC_transporter_C-like"/>
</dbReference>
<dbReference type="PROSITE" id="PS50893">
    <property type="entry name" value="ABC_TRANSPORTER_2"/>
    <property type="match status" value="1"/>
</dbReference>
<dbReference type="InterPro" id="IPR027417">
    <property type="entry name" value="P-loop_NTPase"/>
</dbReference>
<dbReference type="InterPro" id="IPR003439">
    <property type="entry name" value="ABC_transporter-like_ATP-bd"/>
</dbReference>
<feature type="region of interest" description="Disordered" evidence="11">
    <location>
        <begin position="663"/>
        <end position="709"/>
    </location>
</feature>
<dbReference type="GO" id="GO:0140359">
    <property type="term" value="F:ABC-type transporter activity"/>
    <property type="evidence" value="ECO:0007669"/>
    <property type="project" value="InterPro"/>
</dbReference>
<dbReference type="Gene3D" id="1.20.1560.10">
    <property type="entry name" value="ABC transporter type 1, transmembrane domain"/>
    <property type="match status" value="2"/>
</dbReference>
<dbReference type="PROSITE" id="PS50929">
    <property type="entry name" value="ABC_TM1F"/>
    <property type="match status" value="2"/>
</dbReference>
<feature type="transmembrane region" description="Helical" evidence="12">
    <location>
        <begin position="879"/>
        <end position="898"/>
    </location>
</feature>
<proteinExistence type="inferred from homology"/>
<feature type="transmembrane region" description="Helical" evidence="12">
    <location>
        <begin position="103"/>
        <end position="120"/>
    </location>
</feature>
<evidence type="ECO:0000259" key="14">
    <source>
        <dbReference type="PROSITE" id="PS50929"/>
    </source>
</evidence>
<keyword evidence="10" id="KW-0325">Glycoprotein</keyword>
<dbReference type="GO" id="GO:0016020">
    <property type="term" value="C:membrane"/>
    <property type="evidence" value="ECO:0007669"/>
    <property type="project" value="UniProtKB-SubCell"/>
</dbReference>
<dbReference type="InterPro" id="IPR036640">
    <property type="entry name" value="ABC1_TM_sf"/>
</dbReference>
<keyword evidence="3" id="KW-0813">Transport</keyword>
<dbReference type="AlphaFoldDB" id="A0A2J6SDR7"/>
<dbReference type="OrthoDB" id="6500128at2759"/>
<feature type="transmembrane region" description="Helical" evidence="12">
    <location>
        <begin position="232"/>
        <end position="258"/>
    </location>
</feature>
<dbReference type="SUPFAM" id="SSF52540">
    <property type="entry name" value="P-loop containing nucleoside triphosphate hydrolases"/>
    <property type="match status" value="2"/>
</dbReference>
<gene>
    <name evidence="15" type="ORF">L207DRAFT_505926</name>
</gene>
<dbReference type="Proteomes" id="UP000235786">
    <property type="component" value="Unassembled WGS sequence"/>
</dbReference>
<dbReference type="InterPro" id="IPR011527">
    <property type="entry name" value="ABC1_TM_dom"/>
</dbReference>
<dbReference type="GO" id="GO:0016887">
    <property type="term" value="F:ATP hydrolysis activity"/>
    <property type="evidence" value="ECO:0007669"/>
    <property type="project" value="InterPro"/>
</dbReference>
<evidence type="ECO:0000256" key="10">
    <source>
        <dbReference type="ARBA" id="ARBA00023180"/>
    </source>
</evidence>
<dbReference type="CDD" id="cd18604">
    <property type="entry name" value="ABC_6TM_VMR1_D2_like"/>
    <property type="match status" value="1"/>
</dbReference>
<feature type="compositionally biased region" description="Low complexity" evidence="11">
    <location>
        <begin position="674"/>
        <end position="688"/>
    </location>
</feature>
<feature type="transmembrane region" description="Helical" evidence="12">
    <location>
        <begin position="987"/>
        <end position="1009"/>
    </location>
</feature>
<dbReference type="PANTHER" id="PTHR24223">
    <property type="entry name" value="ATP-BINDING CASSETTE SUB-FAMILY C"/>
    <property type="match status" value="1"/>
</dbReference>
<feature type="transmembrane region" description="Helical" evidence="12">
    <location>
        <begin position="800"/>
        <end position="824"/>
    </location>
</feature>
<keyword evidence="16" id="KW-1185">Reference proteome</keyword>
<evidence type="ECO:0008006" key="17">
    <source>
        <dbReference type="Google" id="ProtNLM"/>
    </source>
</evidence>
<feature type="compositionally biased region" description="Basic and acidic residues" evidence="11">
    <location>
        <begin position="154"/>
        <end position="169"/>
    </location>
</feature>
<reference evidence="15 16" key="1">
    <citation type="submission" date="2016-04" db="EMBL/GenBank/DDBJ databases">
        <title>A degradative enzymes factory behind the ericoid mycorrhizal symbiosis.</title>
        <authorList>
            <consortium name="DOE Joint Genome Institute"/>
            <person name="Martino E."/>
            <person name="Morin E."/>
            <person name="Grelet G."/>
            <person name="Kuo A."/>
            <person name="Kohler A."/>
            <person name="Daghino S."/>
            <person name="Barry K."/>
            <person name="Choi C."/>
            <person name="Cichocki N."/>
            <person name="Clum A."/>
            <person name="Copeland A."/>
            <person name="Hainaut M."/>
            <person name="Haridas S."/>
            <person name="Labutti K."/>
            <person name="Lindquist E."/>
            <person name="Lipzen A."/>
            <person name="Khouja H.-R."/>
            <person name="Murat C."/>
            <person name="Ohm R."/>
            <person name="Olson A."/>
            <person name="Spatafora J."/>
            <person name="Veneault-Fourrey C."/>
            <person name="Henrissat B."/>
            <person name="Grigoriev I."/>
            <person name="Martin F."/>
            <person name="Perotto S."/>
        </authorList>
    </citation>
    <scope>NUCLEOTIDE SEQUENCE [LARGE SCALE GENOMIC DNA]</scope>
    <source>
        <strain evidence="15 16">F</strain>
    </source>
</reference>
<dbReference type="SUPFAM" id="SSF90123">
    <property type="entry name" value="ABC transporter transmembrane region"/>
    <property type="match status" value="2"/>
</dbReference>
<evidence type="ECO:0000256" key="9">
    <source>
        <dbReference type="ARBA" id="ARBA00023136"/>
    </source>
</evidence>
<accession>A0A2J6SDR7</accession>
<keyword evidence="9 12" id="KW-0472">Membrane</keyword>
<keyword evidence="4 12" id="KW-0812">Transmembrane</keyword>
<protein>
    <recommendedName>
        <fullName evidence="17">P-loop containing nucleoside triphosphate hydrolase protein</fullName>
    </recommendedName>
</protein>
<evidence type="ECO:0000256" key="3">
    <source>
        <dbReference type="ARBA" id="ARBA00022448"/>
    </source>
</evidence>
<keyword evidence="8 12" id="KW-1133">Transmembrane helix</keyword>
<dbReference type="FunFam" id="3.40.50.300:FF:000825">
    <property type="entry name" value="ABC bile acid transporter"/>
    <property type="match status" value="1"/>
</dbReference>
<dbReference type="CDD" id="cd03250">
    <property type="entry name" value="ABCC_MRP_domain1"/>
    <property type="match status" value="1"/>
</dbReference>